<feature type="compositionally biased region" description="Basic residues" evidence="1">
    <location>
        <begin position="62"/>
        <end position="72"/>
    </location>
</feature>
<keyword evidence="3" id="KW-1185">Reference proteome</keyword>
<dbReference type="AlphaFoldDB" id="A0A6A4WGZ3"/>
<evidence type="ECO:0000313" key="3">
    <source>
        <dbReference type="Proteomes" id="UP000440578"/>
    </source>
</evidence>
<organism evidence="2 3">
    <name type="scientific">Amphibalanus amphitrite</name>
    <name type="common">Striped barnacle</name>
    <name type="synonym">Balanus amphitrite</name>
    <dbReference type="NCBI Taxonomy" id="1232801"/>
    <lineage>
        <taxon>Eukaryota</taxon>
        <taxon>Metazoa</taxon>
        <taxon>Ecdysozoa</taxon>
        <taxon>Arthropoda</taxon>
        <taxon>Crustacea</taxon>
        <taxon>Multicrustacea</taxon>
        <taxon>Cirripedia</taxon>
        <taxon>Thoracica</taxon>
        <taxon>Thoracicalcarea</taxon>
        <taxon>Balanomorpha</taxon>
        <taxon>Balanoidea</taxon>
        <taxon>Balanidae</taxon>
        <taxon>Amphibalaninae</taxon>
        <taxon>Amphibalanus</taxon>
    </lineage>
</organism>
<reference evidence="2 3" key="1">
    <citation type="submission" date="2019-07" db="EMBL/GenBank/DDBJ databases">
        <title>Draft genome assembly of a fouling barnacle, Amphibalanus amphitrite (Darwin, 1854): The first reference genome for Thecostraca.</title>
        <authorList>
            <person name="Kim W."/>
        </authorList>
    </citation>
    <scope>NUCLEOTIDE SEQUENCE [LARGE SCALE GENOMIC DNA]</scope>
    <source>
        <strain evidence="2">SNU_AA5</strain>
        <tissue evidence="2">Soma without cirri and trophi</tissue>
    </source>
</reference>
<feature type="region of interest" description="Disordered" evidence="1">
    <location>
        <begin position="49"/>
        <end position="116"/>
    </location>
</feature>
<dbReference type="EMBL" id="VIIS01000842">
    <property type="protein sequence ID" value="KAF0304479.1"/>
    <property type="molecule type" value="Genomic_DNA"/>
</dbReference>
<gene>
    <name evidence="2" type="ORF">FJT64_023676</name>
</gene>
<dbReference type="OrthoDB" id="10340493at2759"/>
<feature type="compositionally biased region" description="Basic and acidic residues" evidence="1">
    <location>
        <begin position="84"/>
        <end position="116"/>
    </location>
</feature>
<evidence type="ECO:0000256" key="1">
    <source>
        <dbReference type="SAM" id="MobiDB-lite"/>
    </source>
</evidence>
<proteinExistence type="predicted"/>
<evidence type="ECO:0000313" key="2">
    <source>
        <dbReference type="EMBL" id="KAF0304479.1"/>
    </source>
</evidence>
<dbReference type="Proteomes" id="UP000440578">
    <property type="component" value="Unassembled WGS sequence"/>
</dbReference>
<sequence>MGPKPRCNKQPRDQWSNEYIDPDTNELVREEYDRRVEQFGEDEFEYERAVVTRQQPEDMASRRRGNGGRARRNGPCGGGGGGFDRYRSNDDCGRGFRSPCDGDKEQEYIPQERIEKADKRIDELTSQLTESYNSLNEGLCKVQKCMNEGFATYHRQDEGY</sequence>
<feature type="compositionally biased region" description="Basic and acidic residues" evidence="1">
    <location>
        <begin position="49"/>
        <end position="61"/>
    </location>
</feature>
<protein>
    <submittedName>
        <fullName evidence="2">Uncharacterized protein</fullName>
    </submittedName>
</protein>
<accession>A0A6A4WGZ3</accession>
<feature type="region of interest" description="Disordered" evidence="1">
    <location>
        <begin position="1"/>
        <end position="22"/>
    </location>
</feature>
<name>A0A6A4WGZ3_AMPAM</name>
<comment type="caution">
    <text evidence="2">The sequence shown here is derived from an EMBL/GenBank/DDBJ whole genome shotgun (WGS) entry which is preliminary data.</text>
</comment>